<sequence>MNHSINRRTFLSHLGLGLSGSLLTTGVWADLAGTKDRHLSLRNLHTNESLTVTYCRNGQYDSGALYDINQVLRDHRTNDSHQMSLGLLDTLSLLQASCGANKEMHIISGYRSPKSNEHLRSNSQGVAKRSLHMTGQAADIRIPGIDIEELRKSAAKLKAGGVGFYPKSGFIHLDVGRVRYWS</sequence>
<evidence type="ECO:0000256" key="3">
    <source>
        <dbReference type="ARBA" id="ARBA00022670"/>
    </source>
</evidence>
<dbReference type="InterPro" id="IPR006311">
    <property type="entry name" value="TAT_signal"/>
</dbReference>
<organism evidence="12 13">
    <name type="scientific">Litoribacillus peritrichatus</name>
    <dbReference type="NCBI Taxonomy" id="718191"/>
    <lineage>
        <taxon>Bacteria</taxon>
        <taxon>Pseudomonadati</taxon>
        <taxon>Pseudomonadota</taxon>
        <taxon>Gammaproteobacteria</taxon>
        <taxon>Oceanospirillales</taxon>
        <taxon>Oceanospirillaceae</taxon>
        <taxon>Litoribacillus</taxon>
    </lineage>
</organism>
<comment type="pathway">
    <text evidence="2">Cell wall biogenesis; cell wall polysaccharide biosynthesis.</text>
</comment>
<evidence type="ECO:0000256" key="2">
    <source>
        <dbReference type="ARBA" id="ARBA00004776"/>
    </source>
</evidence>
<keyword evidence="5" id="KW-0732">Signal</keyword>
<proteinExistence type="inferred from homology"/>
<keyword evidence="8" id="KW-0482">Metalloprotease</keyword>
<evidence type="ECO:0000256" key="11">
    <source>
        <dbReference type="ARBA" id="ARBA00093666"/>
    </source>
</evidence>
<dbReference type="Gene3D" id="3.30.1380.10">
    <property type="match status" value="1"/>
</dbReference>
<comment type="cofactor">
    <cofactor evidence="1">
        <name>Zn(2+)</name>
        <dbReference type="ChEBI" id="CHEBI:29105"/>
    </cofactor>
</comment>
<evidence type="ECO:0000256" key="6">
    <source>
        <dbReference type="ARBA" id="ARBA00022801"/>
    </source>
</evidence>
<evidence type="ECO:0000256" key="1">
    <source>
        <dbReference type="ARBA" id="ARBA00001947"/>
    </source>
</evidence>
<dbReference type="PROSITE" id="PS51318">
    <property type="entry name" value="TAT"/>
    <property type="match status" value="1"/>
</dbReference>
<gene>
    <name evidence="12" type="ORF">GCM10022277_45340</name>
</gene>
<keyword evidence="9" id="KW-0961">Cell wall biogenesis/degradation</keyword>
<accession>A0ABP7NFN5</accession>
<reference evidence="13" key="1">
    <citation type="journal article" date="2019" name="Int. J. Syst. Evol. Microbiol.">
        <title>The Global Catalogue of Microorganisms (GCM) 10K type strain sequencing project: providing services to taxonomists for standard genome sequencing and annotation.</title>
        <authorList>
            <consortium name="The Broad Institute Genomics Platform"/>
            <consortium name="The Broad Institute Genome Sequencing Center for Infectious Disease"/>
            <person name="Wu L."/>
            <person name="Ma J."/>
        </authorList>
    </citation>
    <scope>NUCLEOTIDE SEQUENCE [LARGE SCALE GENOMIC DNA]</scope>
    <source>
        <strain evidence="13">JCM 17551</strain>
    </source>
</reference>
<comment type="similarity">
    <text evidence="10">Belongs to the peptidase M15 family.</text>
</comment>
<comment type="caution">
    <text evidence="12">The sequence shown here is derived from an EMBL/GenBank/DDBJ whole genome shotgun (WGS) entry which is preliminary data.</text>
</comment>
<keyword evidence="6" id="KW-0378">Hydrolase</keyword>
<name>A0ABP7NFN5_9GAMM</name>
<dbReference type="RefSeq" id="WP_344800961.1">
    <property type="nucleotide sequence ID" value="NZ_BAABBN010000017.1"/>
</dbReference>
<dbReference type="PANTHER" id="PTHR37425">
    <property type="match status" value="1"/>
</dbReference>
<evidence type="ECO:0000256" key="10">
    <source>
        <dbReference type="ARBA" id="ARBA00093448"/>
    </source>
</evidence>
<evidence type="ECO:0000256" key="7">
    <source>
        <dbReference type="ARBA" id="ARBA00022833"/>
    </source>
</evidence>
<keyword evidence="7" id="KW-0862">Zinc</keyword>
<dbReference type="InterPro" id="IPR010275">
    <property type="entry name" value="MepK"/>
</dbReference>
<evidence type="ECO:0000256" key="5">
    <source>
        <dbReference type="ARBA" id="ARBA00022729"/>
    </source>
</evidence>
<dbReference type="Proteomes" id="UP001501565">
    <property type="component" value="Unassembled WGS sequence"/>
</dbReference>
<evidence type="ECO:0000313" key="13">
    <source>
        <dbReference type="Proteomes" id="UP001501565"/>
    </source>
</evidence>
<evidence type="ECO:0000313" key="12">
    <source>
        <dbReference type="EMBL" id="GAA3944579.1"/>
    </source>
</evidence>
<dbReference type="InterPro" id="IPR009045">
    <property type="entry name" value="Zn_M74/Hedgehog-like"/>
</dbReference>
<keyword evidence="4" id="KW-0479">Metal-binding</keyword>
<keyword evidence="3" id="KW-0645">Protease</keyword>
<dbReference type="EMBL" id="BAABBN010000017">
    <property type="protein sequence ID" value="GAA3944579.1"/>
    <property type="molecule type" value="Genomic_DNA"/>
</dbReference>
<keyword evidence="13" id="KW-1185">Reference proteome</keyword>
<dbReference type="PANTHER" id="PTHR37425:SF1">
    <property type="entry name" value="OUTER MEMBRANE PROTEIN"/>
    <property type="match status" value="1"/>
</dbReference>
<evidence type="ECO:0000256" key="8">
    <source>
        <dbReference type="ARBA" id="ARBA00023049"/>
    </source>
</evidence>
<protein>
    <recommendedName>
        <fullName evidence="11">Murein endopeptidase K</fullName>
    </recommendedName>
</protein>
<evidence type="ECO:0000256" key="9">
    <source>
        <dbReference type="ARBA" id="ARBA00023316"/>
    </source>
</evidence>
<dbReference type="SUPFAM" id="SSF55166">
    <property type="entry name" value="Hedgehog/DD-peptidase"/>
    <property type="match status" value="1"/>
</dbReference>
<dbReference type="Pfam" id="PF05951">
    <property type="entry name" value="Peptidase_M15_2"/>
    <property type="match status" value="1"/>
</dbReference>
<evidence type="ECO:0000256" key="4">
    <source>
        <dbReference type="ARBA" id="ARBA00022723"/>
    </source>
</evidence>